<name>A0A0B0EFF1_9BACT</name>
<proteinExistence type="predicted"/>
<dbReference type="Pfam" id="PF04972">
    <property type="entry name" value="BON"/>
    <property type="match status" value="1"/>
</dbReference>
<protein>
    <recommendedName>
        <fullName evidence="1">BON domain-containing protein</fullName>
    </recommendedName>
</protein>
<dbReference type="PANTHER" id="PTHR34606:SF16">
    <property type="entry name" value="BON DOMAIN-CONTAINING PROTEIN"/>
    <property type="match status" value="1"/>
</dbReference>
<evidence type="ECO:0000313" key="3">
    <source>
        <dbReference type="Proteomes" id="UP000030652"/>
    </source>
</evidence>
<sequence length="107" mass="11323">MDKANLVKRFFVAFFLVAWVVGGSGCAGTSTRESVGEYMDDSVITTKVKAAIFSDPVAKVFQVKVETFKGVVQLSGFVDSPEAAAKAVEAARSVGGVKDVINKMSVK</sequence>
<dbReference type="PROSITE" id="PS51257">
    <property type="entry name" value="PROKAR_LIPOPROTEIN"/>
    <property type="match status" value="1"/>
</dbReference>
<evidence type="ECO:0000313" key="2">
    <source>
        <dbReference type="EMBL" id="KHE91832.1"/>
    </source>
</evidence>
<dbReference type="PROSITE" id="PS50914">
    <property type="entry name" value="BON"/>
    <property type="match status" value="1"/>
</dbReference>
<dbReference type="InterPro" id="IPR014004">
    <property type="entry name" value="Transpt-assoc_nodulatn_dom_bac"/>
</dbReference>
<dbReference type="PANTHER" id="PTHR34606">
    <property type="entry name" value="BON DOMAIN-CONTAINING PROTEIN"/>
    <property type="match status" value="1"/>
</dbReference>
<evidence type="ECO:0000259" key="1">
    <source>
        <dbReference type="PROSITE" id="PS50914"/>
    </source>
</evidence>
<dbReference type="InterPro" id="IPR051686">
    <property type="entry name" value="Lipoprotein_DolP"/>
</dbReference>
<dbReference type="Gene3D" id="3.30.1340.30">
    <property type="match status" value="1"/>
</dbReference>
<feature type="domain" description="BON" evidence="1">
    <location>
        <begin position="40"/>
        <end position="107"/>
    </location>
</feature>
<dbReference type="Proteomes" id="UP000030652">
    <property type="component" value="Unassembled WGS sequence"/>
</dbReference>
<gene>
    <name evidence="2" type="ORF">SCABRO_02438</name>
</gene>
<organism evidence="2 3">
    <name type="scientific">Candidatus Scalindua brodae</name>
    <dbReference type="NCBI Taxonomy" id="237368"/>
    <lineage>
        <taxon>Bacteria</taxon>
        <taxon>Pseudomonadati</taxon>
        <taxon>Planctomycetota</taxon>
        <taxon>Candidatus Brocadiia</taxon>
        <taxon>Candidatus Brocadiales</taxon>
        <taxon>Candidatus Scalinduaceae</taxon>
        <taxon>Candidatus Scalindua</taxon>
    </lineage>
</organism>
<dbReference type="AlphaFoldDB" id="A0A0B0EFF1"/>
<dbReference type="InterPro" id="IPR007055">
    <property type="entry name" value="BON_dom"/>
</dbReference>
<dbReference type="EMBL" id="JRYO01000173">
    <property type="protein sequence ID" value="KHE91832.1"/>
    <property type="molecule type" value="Genomic_DNA"/>
</dbReference>
<accession>A0A0B0EFF1</accession>
<dbReference type="SMART" id="SM00749">
    <property type="entry name" value="BON"/>
    <property type="match status" value="1"/>
</dbReference>
<reference evidence="2 3" key="1">
    <citation type="submission" date="2014-10" db="EMBL/GenBank/DDBJ databases">
        <title>Draft genome of anammox bacterium scalindua brodae, obtained using differential coverage binning of sequence data from two enrichment reactors.</title>
        <authorList>
            <person name="Speth D.R."/>
            <person name="Russ L."/>
            <person name="Kartal B."/>
            <person name="Op den Camp H.J."/>
            <person name="Dutilh B.E."/>
            <person name="Jetten M.S."/>
        </authorList>
    </citation>
    <scope>NUCLEOTIDE SEQUENCE [LARGE SCALE GENOMIC DNA]</scope>
    <source>
        <strain evidence="2">RU1</strain>
    </source>
</reference>
<dbReference type="eggNOG" id="COG2823">
    <property type="taxonomic scope" value="Bacteria"/>
</dbReference>
<comment type="caution">
    <text evidence="2">The sequence shown here is derived from an EMBL/GenBank/DDBJ whole genome shotgun (WGS) entry which is preliminary data.</text>
</comment>